<accession>A0A9X2JE39</accession>
<name>A0A9X2JE39_9BACT</name>
<keyword evidence="1" id="KW-0732">Signal</keyword>
<keyword evidence="3" id="KW-1185">Reference proteome</keyword>
<gene>
    <name evidence="2" type="ORF">NG895_01545</name>
</gene>
<protein>
    <submittedName>
        <fullName evidence="2">DUF481 domain-containing protein</fullName>
    </submittedName>
</protein>
<evidence type="ECO:0000256" key="1">
    <source>
        <dbReference type="SAM" id="SignalP"/>
    </source>
</evidence>
<dbReference type="InterPro" id="IPR007433">
    <property type="entry name" value="DUF481"/>
</dbReference>
<sequence>MPVLYNSAILSLVLAVAMAGGAVANPYEGLFAPPSPTGSTPEAPLTAAWSYPETVTPYPSTATPDEAPLMLESPTLAEPIPAGEEVGASDPEAVDVTVEVEAEPRWYYPSYWIQLPGWDTAVELGINGSSGTSDSFSIRTGGYLKRESDSRKVDFNIYLNRTQANGVETQNNAQMKFRHDWLLPESPWTVYGQTQLYYDRFQAFDLNMNLNGGLGYRVVDEDWLKLTGSFGAGTYREFGGPDDEWVPEAQFGFDYEQKLSETQKLTASLDYYPEWEDFSQYRMLTEIAWEVELATPSNVSLKFAANNRHDSDPQGANPNNFNYSVLLLWKL</sequence>
<comment type="caution">
    <text evidence="2">The sequence shown here is derived from an EMBL/GenBank/DDBJ whole genome shotgun (WGS) entry which is preliminary data.</text>
</comment>
<dbReference type="Pfam" id="PF04338">
    <property type="entry name" value="DUF481"/>
    <property type="match status" value="1"/>
</dbReference>
<dbReference type="Proteomes" id="UP001155241">
    <property type="component" value="Unassembled WGS sequence"/>
</dbReference>
<reference evidence="2" key="1">
    <citation type="submission" date="2022-06" db="EMBL/GenBank/DDBJ databases">
        <title>Aeoliella straminimaris, a novel planctomycete from sediments.</title>
        <authorList>
            <person name="Vitorino I.R."/>
            <person name="Lage O.M."/>
        </authorList>
    </citation>
    <scope>NUCLEOTIDE SEQUENCE</scope>
    <source>
        <strain evidence="2">ICT_H6.2</strain>
    </source>
</reference>
<feature type="chain" id="PRO_5040878393" evidence="1">
    <location>
        <begin position="25"/>
        <end position="331"/>
    </location>
</feature>
<feature type="signal peptide" evidence="1">
    <location>
        <begin position="1"/>
        <end position="24"/>
    </location>
</feature>
<evidence type="ECO:0000313" key="2">
    <source>
        <dbReference type="EMBL" id="MCO6042580.1"/>
    </source>
</evidence>
<dbReference type="AlphaFoldDB" id="A0A9X2JE39"/>
<dbReference type="RefSeq" id="WP_252850678.1">
    <property type="nucleotide sequence ID" value="NZ_JAMXLR010000006.1"/>
</dbReference>
<evidence type="ECO:0000313" key="3">
    <source>
        <dbReference type="Proteomes" id="UP001155241"/>
    </source>
</evidence>
<dbReference type="EMBL" id="JAMXLR010000006">
    <property type="protein sequence ID" value="MCO6042580.1"/>
    <property type="molecule type" value="Genomic_DNA"/>
</dbReference>
<proteinExistence type="predicted"/>
<organism evidence="2 3">
    <name type="scientific">Aeoliella straminimaris</name>
    <dbReference type="NCBI Taxonomy" id="2954799"/>
    <lineage>
        <taxon>Bacteria</taxon>
        <taxon>Pseudomonadati</taxon>
        <taxon>Planctomycetota</taxon>
        <taxon>Planctomycetia</taxon>
        <taxon>Pirellulales</taxon>
        <taxon>Lacipirellulaceae</taxon>
        <taxon>Aeoliella</taxon>
    </lineage>
</organism>